<evidence type="ECO:0000259" key="3">
    <source>
        <dbReference type="PROSITE" id="PS51278"/>
    </source>
</evidence>
<keyword evidence="2" id="KW-0315">Glutamine amidotransferase</keyword>
<dbReference type="PANTHER" id="PTHR11907">
    <property type="entry name" value="AMIDOPHOSPHORIBOSYLTRANSFERASE"/>
    <property type="match status" value="1"/>
</dbReference>
<dbReference type="PROSITE" id="PS51278">
    <property type="entry name" value="GATASE_TYPE_2"/>
    <property type="match status" value="1"/>
</dbReference>
<proteinExistence type="predicted"/>
<dbReference type="GO" id="GO:0004044">
    <property type="term" value="F:amidophosphoribosyltransferase activity"/>
    <property type="evidence" value="ECO:0007669"/>
    <property type="project" value="UniProtKB-EC"/>
</dbReference>
<gene>
    <name evidence="4" type="primary">purF</name>
    <name evidence="4" type="ORF">ING2E5A_0595</name>
</gene>
<dbReference type="SUPFAM" id="SSF53271">
    <property type="entry name" value="PRTase-like"/>
    <property type="match status" value="1"/>
</dbReference>
<dbReference type="CDD" id="cd06223">
    <property type="entry name" value="PRTases_typeI"/>
    <property type="match status" value="1"/>
</dbReference>
<dbReference type="AlphaFoldDB" id="A0A1G4G4F0"/>
<dbReference type="EMBL" id="LT608328">
    <property type="protein sequence ID" value="SCM55836.1"/>
    <property type="molecule type" value="Genomic_DNA"/>
</dbReference>
<dbReference type="InterPro" id="IPR000836">
    <property type="entry name" value="PRTase_dom"/>
</dbReference>
<protein>
    <submittedName>
        <fullName evidence="4">Amidophosphoribosyltransferase</fullName>
        <ecNumber evidence="4">2.4.2.14</ecNumber>
    </submittedName>
</protein>
<dbReference type="SUPFAM" id="SSF56235">
    <property type="entry name" value="N-terminal nucleophile aminohydrolases (Ntn hydrolases)"/>
    <property type="match status" value="1"/>
</dbReference>
<reference evidence="4 5" key="1">
    <citation type="submission" date="2016-08" db="EMBL/GenBank/DDBJ databases">
        <authorList>
            <person name="Seilhamer J.J."/>
        </authorList>
    </citation>
    <scope>NUCLEOTIDE SEQUENCE [LARGE SCALE GENOMIC DNA]</scope>
    <source>
        <strain evidence="4">ING2-E5A</strain>
    </source>
</reference>
<dbReference type="InterPro" id="IPR029057">
    <property type="entry name" value="PRTase-like"/>
</dbReference>
<keyword evidence="4" id="KW-0328">Glycosyltransferase</keyword>
<accession>A0A1G4G4F0</accession>
<dbReference type="InterPro" id="IPR029055">
    <property type="entry name" value="Ntn_hydrolases_N"/>
</dbReference>
<dbReference type="InterPro" id="IPR017932">
    <property type="entry name" value="GATase_2_dom"/>
</dbReference>
<evidence type="ECO:0000313" key="4">
    <source>
        <dbReference type="EMBL" id="SCM55836.1"/>
    </source>
</evidence>
<organism evidence="4 5">
    <name type="scientific">Petrimonas mucosa</name>
    <dbReference type="NCBI Taxonomy" id="1642646"/>
    <lineage>
        <taxon>Bacteria</taxon>
        <taxon>Pseudomonadati</taxon>
        <taxon>Bacteroidota</taxon>
        <taxon>Bacteroidia</taxon>
        <taxon>Bacteroidales</taxon>
        <taxon>Dysgonomonadaceae</taxon>
        <taxon>Petrimonas</taxon>
    </lineage>
</organism>
<keyword evidence="5" id="KW-1185">Reference proteome</keyword>
<dbReference type="RefSeq" id="WP_071136105.1">
    <property type="nucleotide sequence ID" value="NZ_DUQN01000112.1"/>
</dbReference>
<evidence type="ECO:0000256" key="2">
    <source>
        <dbReference type="ARBA" id="ARBA00022962"/>
    </source>
</evidence>
<dbReference type="EC" id="2.4.2.14" evidence="4"/>
<dbReference type="STRING" id="1642646.ING2E5A_0595"/>
<sequence>MTDIIKHECGIAMIRLLKPLDYYQKKYGTWQYGLDKLYLLMEKQHNRGQEGAGLGAVKLEASPGNEFIFRERAQGSGAISEIFGKVHDSFRDFTPQQLQDIDFVKHSVPFAAELFIGHLRYSTTGKSGITYVHPLLRRNNWASRNLALAGNFNMTNVDEMFEQLLSEGQHPRDYADTFVMLETLGHYLDREVQYQYDKIDKTGLSGPEISRLIEEKLDIPFLLKRASKLWDGGYALCGLIGCGDTFTLRDPWGIRSAFYYHDDEVAVVASERPVIQTAFNLKKDDIRELQPGEAFIVKRNGTIMNRQILEPKEKITPCSFERIYFSRGSDYDIYRERKRLGELLVPKIVETIGNDFDNTVFSFIPNTAEVAYFGMLEGLEKRFNQNKAIELLEKRDELTAEEVEKILSKRVRSEKVAIKDIKLRTFIAQGKSRNDLAAHVYDITYGSLKRGKDTLVIIDDSIVRGTTLKQSIIKILDRLDPKKIVIVSSSPQIRYPDCYGIDMSRMSEFIAFKAAINLLEERGMQHIIQDVYEKCVAQSRKKKEEMVNYVKEIYAPFTEEEISDKIAEMLTDKDIKAEVKIVFQSIEDLHKACPNNTGDWYFSGNYPTPGGNRLVNNAFINYVEGQENRVYQYSLNFSNGTK</sequence>
<evidence type="ECO:0000256" key="1">
    <source>
        <dbReference type="ARBA" id="ARBA00022679"/>
    </source>
</evidence>
<keyword evidence="1 4" id="KW-0808">Transferase</keyword>
<dbReference type="Proteomes" id="UP000178485">
    <property type="component" value="Chromosome i"/>
</dbReference>
<dbReference type="Gene3D" id="3.40.50.2020">
    <property type="match status" value="1"/>
</dbReference>
<feature type="domain" description="Glutamine amidotransferase type-2" evidence="3">
    <location>
        <begin position="9"/>
        <end position="300"/>
    </location>
</feature>
<dbReference type="Gene3D" id="3.60.20.10">
    <property type="entry name" value="Glutamine Phosphoribosylpyrophosphate, subunit 1, domain 1"/>
    <property type="match status" value="1"/>
</dbReference>
<name>A0A1G4G4F0_9BACT</name>
<dbReference type="KEGG" id="pmuc:ING2E5A_0595"/>
<evidence type="ECO:0000313" key="5">
    <source>
        <dbReference type="Proteomes" id="UP000178485"/>
    </source>
</evidence>